<dbReference type="GO" id="GO:0003723">
    <property type="term" value="F:RNA binding"/>
    <property type="evidence" value="ECO:0007669"/>
    <property type="project" value="UniProtKB-UniRule"/>
</dbReference>
<feature type="coiled-coil region" evidence="3">
    <location>
        <begin position="635"/>
        <end position="683"/>
    </location>
</feature>
<reference evidence="6 7" key="1">
    <citation type="journal article" date="2019" name="Sci. Rep.">
        <title>Orb-weaving spider Araneus ventricosus genome elucidates the spidroin gene catalogue.</title>
        <authorList>
            <person name="Kono N."/>
            <person name="Nakamura H."/>
            <person name="Ohtoshi R."/>
            <person name="Moran D.A.P."/>
            <person name="Shinohara A."/>
            <person name="Yoshida Y."/>
            <person name="Fujiwara M."/>
            <person name="Mori M."/>
            <person name="Tomita M."/>
            <person name="Arakawa K."/>
        </authorList>
    </citation>
    <scope>NUCLEOTIDE SEQUENCE [LARGE SCALE GENOMIC DNA]</scope>
</reference>
<dbReference type="Pfam" id="PF00076">
    <property type="entry name" value="RRM_1"/>
    <property type="match status" value="1"/>
</dbReference>
<organism evidence="6 7">
    <name type="scientific">Araneus ventricosus</name>
    <name type="common">Orbweaver spider</name>
    <name type="synonym">Epeira ventricosa</name>
    <dbReference type="NCBI Taxonomy" id="182803"/>
    <lineage>
        <taxon>Eukaryota</taxon>
        <taxon>Metazoa</taxon>
        <taxon>Ecdysozoa</taxon>
        <taxon>Arthropoda</taxon>
        <taxon>Chelicerata</taxon>
        <taxon>Arachnida</taxon>
        <taxon>Araneae</taxon>
        <taxon>Araneomorphae</taxon>
        <taxon>Entelegynae</taxon>
        <taxon>Araneoidea</taxon>
        <taxon>Araneidae</taxon>
        <taxon>Araneus</taxon>
    </lineage>
</organism>
<dbReference type="EMBL" id="BGPR01006359">
    <property type="protein sequence ID" value="GBN18285.1"/>
    <property type="molecule type" value="Genomic_DNA"/>
</dbReference>
<keyword evidence="7" id="KW-1185">Reference proteome</keyword>
<feature type="compositionally biased region" description="Low complexity" evidence="4">
    <location>
        <begin position="27"/>
        <end position="65"/>
    </location>
</feature>
<dbReference type="Gene3D" id="3.30.70.330">
    <property type="match status" value="1"/>
</dbReference>
<feature type="compositionally biased region" description="Polar residues" evidence="4">
    <location>
        <begin position="12"/>
        <end position="22"/>
    </location>
</feature>
<comment type="caution">
    <text evidence="6">The sequence shown here is derived from an EMBL/GenBank/DDBJ whole genome shotgun (WGS) entry which is preliminary data.</text>
</comment>
<dbReference type="SMART" id="SM00360">
    <property type="entry name" value="RRM"/>
    <property type="match status" value="1"/>
</dbReference>
<feature type="compositionally biased region" description="Basic and acidic residues" evidence="4">
    <location>
        <begin position="83"/>
        <end position="118"/>
    </location>
</feature>
<dbReference type="Proteomes" id="UP000499080">
    <property type="component" value="Unassembled WGS sequence"/>
</dbReference>
<sequence>MEENKNSDFKIKSNTVENNSNPRLGLSNSNFRPGSSNSNPRPGPSNSNSRPASSNSNPRPSSSSNHWLERDRDRAIPKKRSHSNNDEWSRDNKLNKRETPDKVKKEGNSENDGNERPNENSNDIPLMSLQDMALASQRMAVATMSQQSQQQMAVVMPQQSQQQMAVAMPQQSQQQMAVAMPQQSQQQMAVAMPQQSQAQIMPQQAIPYPSYGYNASENYHMDPNQGAYTVNPFSPMLPINSQWPSNSAMPATASNVASTSGMGIANGMEMVAPANVGMNGYSYMSMGNSDGSLYGMVPIMPSISNFPQFPVMNNIDPIVPMFNNLEPITITHAVLTPPLPGERRSRRQKPPGCRTVFVGNLPEKITEEILKDAFKICGMISVVRMSKKNFCHIRFVNMESVDQALLLSGFRIRIDESEDPAYNGRLHVDYAVARDDQHDFECLERARLREERHRQKEAFRPPSPPPIPHFSEHEAQTLAERLRNEETFREGLQVLITWLDRGECSKRNSGTFYSLIQSSHSHVKRLRNEKSRYEEEAEKAKENLMNKNRAIGKEINEIEKVFVAAKTQKVWDHFTRSQRKKMEEMKNDTYDLKQTNSEDLLDHRVEEEMELSDNEDRNDNEENGGMLQLAPAEELNMLRERVNSLNEELDTAHQTIEEFKGHCAEHQEEIVKLRLELEESKKLEKAGNDSPDSFDDQLCFNDSATQYSPSRVDATENDSQLISLISIFLHVHPFGASIDYICSYLVKIIPTINARDVESLLRRFPHVFREVCTGIGATLEKKWTHIGFGDQN</sequence>
<evidence type="ECO:0000259" key="5">
    <source>
        <dbReference type="PROSITE" id="PS50102"/>
    </source>
</evidence>
<evidence type="ECO:0000313" key="7">
    <source>
        <dbReference type="Proteomes" id="UP000499080"/>
    </source>
</evidence>
<dbReference type="PROSITE" id="PS50102">
    <property type="entry name" value="RRM"/>
    <property type="match status" value="1"/>
</dbReference>
<dbReference type="PANTHER" id="PTHR16001:SF4">
    <property type="entry name" value="ECTO-NOX DISULFIDE-THIOL EXCHANGER 1-LIKE PROTEIN"/>
    <property type="match status" value="1"/>
</dbReference>
<dbReference type="InterPro" id="IPR000504">
    <property type="entry name" value="RRM_dom"/>
</dbReference>
<dbReference type="OrthoDB" id="6437168at2759"/>
<name>A0A4Y2LTY8_ARAVE</name>
<dbReference type="GO" id="GO:0009897">
    <property type="term" value="C:external side of plasma membrane"/>
    <property type="evidence" value="ECO:0007669"/>
    <property type="project" value="InterPro"/>
</dbReference>
<dbReference type="GO" id="GO:0007624">
    <property type="term" value="P:ultradian rhythm"/>
    <property type="evidence" value="ECO:0007669"/>
    <property type="project" value="InterPro"/>
</dbReference>
<dbReference type="InterPro" id="IPR038876">
    <property type="entry name" value="ENOX"/>
</dbReference>
<protein>
    <submittedName>
        <fullName evidence="6">Ecto-NOX disulfide-thiol exchanger 1</fullName>
    </submittedName>
</protein>
<feature type="region of interest" description="Disordered" evidence="4">
    <location>
        <begin position="1"/>
        <end position="124"/>
    </location>
</feature>
<dbReference type="InterPro" id="IPR012677">
    <property type="entry name" value="Nucleotide-bd_a/b_plait_sf"/>
</dbReference>
<dbReference type="GO" id="GO:0016491">
    <property type="term" value="F:oxidoreductase activity"/>
    <property type="evidence" value="ECO:0007669"/>
    <property type="project" value="InterPro"/>
</dbReference>
<dbReference type="InterPro" id="IPR035979">
    <property type="entry name" value="RBD_domain_sf"/>
</dbReference>
<dbReference type="AlphaFoldDB" id="A0A4Y2LTY8"/>
<dbReference type="SUPFAM" id="SSF54928">
    <property type="entry name" value="RNA-binding domain, RBD"/>
    <property type="match status" value="1"/>
</dbReference>
<feature type="compositionally biased region" description="Basic and acidic residues" evidence="4">
    <location>
        <begin position="1"/>
        <end position="11"/>
    </location>
</feature>
<feature type="coiled-coil region" evidence="3">
    <location>
        <begin position="516"/>
        <end position="561"/>
    </location>
</feature>
<keyword evidence="1 2" id="KW-0694">RNA-binding</keyword>
<gene>
    <name evidence="6" type="primary">ENOX1_1</name>
    <name evidence="6" type="ORF">AVEN_160368_1</name>
</gene>
<keyword evidence="3" id="KW-0175">Coiled coil</keyword>
<evidence type="ECO:0000256" key="2">
    <source>
        <dbReference type="PROSITE-ProRule" id="PRU00176"/>
    </source>
</evidence>
<evidence type="ECO:0000256" key="3">
    <source>
        <dbReference type="SAM" id="Coils"/>
    </source>
</evidence>
<proteinExistence type="predicted"/>
<evidence type="ECO:0000313" key="6">
    <source>
        <dbReference type="EMBL" id="GBN18285.1"/>
    </source>
</evidence>
<feature type="domain" description="RRM" evidence="5">
    <location>
        <begin position="354"/>
        <end position="433"/>
    </location>
</feature>
<feature type="compositionally biased region" description="Basic and acidic residues" evidence="4">
    <location>
        <begin position="67"/>
        <end position="76"/>
    </location>
</feature>
<accession>A0A4Y2LTY8</accession>
<evidence type="ECO:0000256" key="1">
    <source>
        <dbReference type="ARBA" id="ARBA00022884"/>
    </source>
</evidence>
<evidence type="ECO:0000256" key="4">
    <source>
        <dbReference type="SAM" id="MobiDB-lite"/>
    </source>
</evidence>
<dbReference type="PANTHER" id="PTHR16001">
    <property type="entry name" value="ECTO-NOX DISULFIDE-THIOL EXCHANGER"/>
    <property type="match status" value="1"/>
</dbReference>